<reference evidence="3" key="1">
    <citation type="submission" date="2025-08" db="UniProtKB">
        <authorList>
            <consortium name="RefSeq"/>
        </authorList>
    </citation>
    <scope>IDENTIFICATION</scope>
</reference>
<evidence type="ECO:0000313" key="2">
    <source>
        <dbReference type="Proteomes" id="UP000694906"/>
    </source>
</evidence>
<dbReference type="RefSeq" id="XP_021120764.1">
    <property type="nucleotide sequence ID" value="XM_021265105.1"/>
</dbReference>
<dbReference type="AlphaFoldDB" id="A0AAX6TJX1"/>
<gene>
    <name evidence="3" type="primary">LOC110350809</name>
</gene>
<organism evidence="2 3">
    <name type="scientific">Heterocephalus glaber</name>
    <name type="common">Naked mole rat</name>
    <dbReference type="NCBI Taxonomy" id="10181"/>
    <lineage>
        <taxon>Eukaryota</taxon>
        <taxon>Metazoa</taxon>
        <taxon>Chordata</taxon>
        <taxon>Craniata</taxon>
        <taxon>Vertebrata</taxon>
        <taxon>Euteleostomi</taxon>
        <taxon>Mammalia</taxon>
        <taxon>Eutheria</taxon>
        <taxon>Euarchontoglires</taxon>
        <taxon>Glires</taxon>
        <taxon>Rodentia</taxon>
        <taxon>Hystricomorpha</taxon>
        <taxon>Bathyergidae</taxon>
        <taxon>Heterocephalus</taxon>
    </lineage>
</organism>
<evidence type="ECO:0000313" key="3">
    <source>
        <dbReference type="RefSeq" id="XP_021120764.1"/>
    </source>
</evidence>
<dbReference type="Proteomes" id="UP000694906">
    <property type="component" value="Unplaced"/>
</dbReference>
<evidence type="ECO:0000256" key="1">
    <source>
        <dbReference type="SAM" id="MobiDB-lite"/>
    </source>
</evidence>
<accession>A0AAX6TJX1</accession>
<name>A0AAX6TJX1_HETGA</name>
<protein>
    <submittedName>
        <fullName evidence="3">Transcription initiation factor TFIID subunit 4-like</fullName>
    </submittedName>
</protein>
<sequence length="279" mass="29062">MPTSAQRCAKASGRAGSGDVGRARPGPPDGPAVAVGSSANLGAAPRAVVADLPPSSRGRDPSRRRAPGHATPRYNRRGAAVGPAEVLGKAQDAPAGTVRDARSSAQPGRGSDCSQQLSHIRVSPALSCSGRGPAPQGRTGQTSGDGGNSPPFRWAVPTPAARACAPAPPASSLSESCRFSPRSGRQGCPCKSKKQMPQTGSVSSKALCDKPYPHNCKPFLYHLLLNTNWSHCVAQAGFEFMVILLPRPPECWDHRCVPPCLALTFLVATENGYNIQNLC</sequence>
<keyword evidence="2" id="KW-1185">Reference proteome</keyword>
<dbReference type="GeneID" id="110350809"/>
<proteinExistence type="predicted"/>
<feature type="compositionally biased region" description="Low complexity" evidence="1">
    <location>
        <begin position="155"/>
        <end position="165"/>
    </location>
</feature>
<feature type="region of interest" description="Disordered" evidence="1">
    <location>
        <begin position="1"/>
        <end position="192"/>
    </location>
</feature>